<keyword evidence="1" id="KW-0732">Signal</keyword>
<feature type="domain" description="N-acetyltransferase" evidence="2">
    <location>
        <begin position="15"/>
        <end position="182"/>
    </location>
</feature>
<dbReference type="Pfam" id="PF00583">
    <property type="entry name" value="Acetyltransf_1"/>
    <property type="match status" value="1"/>
</dbReference>
<dbReference type="Proteomes" id="UP000541610">
    <property type="component" value="Unassembled WGS sequence"/>
</dbReference>
<dbReference type="EMBL" id="JABANP010000060">
    <property type="protein sequence ID" value="KAF4692447.1"/>
    <property type="molecule type" value="Genomic_DNA"/>
</dbReference>
<evidence type="ECO:0000313" key="4">
    <source>
        <dbReference type="EMBL" id="KAF4702069.1"/>
    </source>
</evidence>
<dbReference type="Proteomes" id="UP000553632">
    <property type="component" value="Unassembled WGS sequence"/>
</dbReference>
<reference evidence="5 6" key="1">
    <citation type="submission" date="2020-04" db="EMBL/GenBank/DDBJ databases">
        <title>Perkinsus olseni comparative genomics.</title>
        <authorList>
            <person name="Bogema D.R."/>
        </authorList>
    </citation>
    <scope>NUCLEOTIDE SEQUENCE [LARGE SCALE GENOMIC DNA]</scope>
    <source>
        <strain evidence="3">00978-12</strain>
        <strain evidence="4 6">ATCC PRA-207</strain>
    </source>
</reference>
<accession>A0A7J6P9A1</accession>
<dbReference type="PROSITE" id="PS51186">
    <property type="entry name" value="GNAT"/>
    <property type="match status" value="1"/>
</dbReference>
<feature type="chain" id="PRO_5033594331" description="N-acetyltransferase domain-containing protein" evidence="1">
    <location>
        <begin position="25"/>
        <end position="207"/>
    </location>
</feature>
<dbReference type="AlphaFoldDB" id="A0A7J6P9A1"/>
<name>A0A7J6P9A1_PEROL</name>
<evidence type="ECO:0000256" key="1">
    <source>
        <dbReference type="SAM" id="SignalP"/>
    </source>
</evidence>
<dbReference type="OrthoDB" id="10025747at2759"/>
<evidence type="ECO:0000259" key="2">
    <source>
        <dbReference type="PROSITE" id="PS51186"/>
    </source>
</evidence>
<dbReference type="Gene3D" id="3.40.630.30">
    <property type="match status" value="1"/>
</dbReference>
<dbReference type="EMBL" id="JABANO010036298">
    <property type="protein sequence ID" value="KAF4702069.1"/>
    <property type="molecule type" value="Genomic_DNA"/>
</dbReference>
<dbReference type="InterPro" id="IPR000182">
    <property type="entry name" value="GNAT_dom"/>
</dbReference>
<dbReference type="SUPFAM" id="SSF55729">
    <property type="entry name" value="Acyl-CoA N-acyltransferases (Nat)"/>
    <property type="match status" value="1"/>
</dbReference>
<evidence type="ECO:0000313" key="6">
    <source>
        <dbReference type="Proteomes" id="UP000553632"/>
    </source>
</evidence>
<evidence type="ECO:0000313" key="5">
    <source>
        <dbReference type="Proteomes" id="UP000541610"/>
    </source>
</evidence>
<feature type="signal peptide" evidence="1">
    <location>
        <begin position="1"/>
        <end position="24"/>
    </location>
</feature>
<comment type="caution">
    <text evidence="3">The sequence shown here is derived from an EMBL/GenBank/DDBJ whole genome shotgun (WGS) entry which is preliminary data.</text>
</comment>
<organism evidence="3 5">
    <name type="scientific">Perkinsus olseni</name>
    <name type="common">Perkinsus atlanticus</name>
    <dbReference type="NCBI Taxonomy" id="32597"/>
    <lineage>
        <taxon>Eukaryota</taxon>
        <taxon>Sar</taxon>
        <taxon>Alveolata</taxon>
        <taxon>Perkinsozoa</taxon>
        <taxon>Perkinsea</taxon>
        <taxon>Perkinsida</taxon>
        <taxon>Perkinsidae</taxon>
        <taxon>Perkinsus</taxon>
    </lineage>
</organism>
<keyword evidence="6" id="KW-1185">Reference proteome</keyword>
<dbReference type="InterPro" id="IPR016181">
    <property type="entry name" value="Acyl_CoA_acyltransferase"/>
</dbReference>
<sequence>MRVTLSRSVRWLLCIGLRPWTVPAMTTLPERESKSLGFNVSQLKYRCELPSEGSKMDDSADFLAVLGNAEEGETVVGSVEFGLVSDPRYGKWVYINGVNVKDAWQKKGVAAAMLTRLLAYIKLGWPGVTGAYLLVGSSEKFVRSLYEKLGFVKKGKPFSYNGYAYRFNSSHAEALPTDLPLIDMQLPFTNDPYDAVVLAELFSPTTG</sequence>
<gene>
    <name evidence="3" type="ORF">FOZ60_013402</name>
    <name evidence="4" type="ORF">FOZ63_031899</name>
</gene>
<evidence type="ECO:0000313" key="3">
    <source>
        <dbReference type="EMBL" id="KAF4692447.1"/>
    </source>
</evidence>
<proteinExistence type="predicted"/>
<dbReference type="CDD" id="cd04301">
    <property type="entry name" value="NAT_SF"/>
    <property type="match status" value="1"/>
</dbReference>
<protein>
    <recommendedName>
        <fullName evidence="2">N-acetyltransferase domain-containing protein</fullName>
    </recommendedName>
</protein>
<dbReference type="GO" id="GO:0016747">
    <property type="term" value="F:acyltransferase activity, transferring groups other than amino-acyl groups"/>
    <property type="evidence" value="ECO:0007669"/>
    <property type="project" value="InterPro"/>
</dbReference>